<gene>
    <name evidence="1" type="ORF">E2605_03730</name>
</gene>
<keyword evidence="2" id="KW-1185">Reference proteome</keyword>
<dbReference type="EMBL" id="SOML01000002">
    <property type="protein sequence ID" value="TFD97738.1"/>
    <property type="molecule type" value="Genomic_DNA"/>
</dbReference>
<protein>
    <submittedName>
        <fullName evidence="1">Uncharacterized protein</fullName>
    </submittedName>
</protein>
<organism evidence="1 2">
    <name type="scientific">Dysgonomonas capnocytophagoides</name>
    <dbReference type="NCBI Taxonomy" id="45254"/>
    <lineage>
        <taxon>Bacteria</taxon>
        <taxon>Pseudomonadati</taxon>
        <taxon>Bacteroidota</taxon>
        <taxon>Bacteroidia</taxon>
        <taxon>Bacteroidales</taxon>
        <taxon>Dysgonomonadaceae</taxon>
        <taxon>Dysgonomonas</taxon>
    </lineage>
</organism>
<sequence length="85" mass="9977">MAIEKKYYSFMPGLDKIAKSEYSKIQTEIILFLGCSKQDYYRKRSCYVNIPAHVKEGIEAIFKKYQIDEPECIWEIKSSGDKVQI</sequence>
<accession>A0A4Y8L6N8</accession>
<name>A0A4Y8L6N8_9BACT</name>
<evidence type="ECO:0000313" key="2">
    <source>
        <dbReference type="Proteomes" id="UP000297861"/>
    </source>
</evidence>
<proteinExistence type="predicted"/>
<reference evidence="1 2" key="1">
    <citation type="submission" date="2019-03" db="EMBL/GenBank/DDBJ databases">
        <title>San Antonio Military Medical Center submission to MRSN (WRAIR), pending publication.</title>
        <authorList>
            <person name="Blyth D.M."/>
            <person name="Mccarthy S.L."/>
            <person name="Schall S.E."/>
            <person name="Stam J.A."/>
            <person name="Ong A.C."/>
            <person name="Mcgann P.T."/>
        </authorList>
    </citation>
    <scope>NUCLEOTIDE SEQUENCE [LARGE SCALE GENOMIC DNA]</scope>
    <source>
        <strain evidence="1 2">MRSN571793</strain>
    </source>
</reference>
<dbReference type="RefSeq" id="WP_026627312.1">
    <property type="nucleotide sequence ID" value="NZ_JAWZLG010000031.1"/>
</dbReference>
<dbReference type="STRING" id="1121485.GCA_000426485_03548"/>
<dbReference type="AlphaFoldDB" id="A0A4Y8L6N8"/>
<evidence type="ECO:0000313" key="1">
    <source>
        <dbReference type="EMBL" id="TFD97738.1"/>
    </source>
</evidence>
<dbReference type="Proteomes" id="UP000297861">
    <property type="component" value="Unassembled WGS sequence"/>
</dbReference>
<comment type="caution">
    <text evidence="1">The sequence shown here is derived from an EMBL/GenBank/DDBJ whole genome shotgun (WGS) entry which is preliminary data.</text>
</comment>
<dbReference type="OrthoDB" id="997373at2"/>